<dbReference type="RefSeq" id="WP_038697511.1">
    <property type="nucleotide sequence ID" value="NZ_CP009286.1"/>
</dbReference>
<dbReference type="HOGENOM" id="CLU_137811_2_0_9"/>
<dbReference type="InterPro" id="IPR024307">
    <property type="entry name" value="YmaF"/>
</dbReference>
<gene>
    <name evidence="1" type="ORF">PSTEL_19015</name>
</gene>
<dbReference type="AlphaFoldDB" id="A0A089M092"/>
<dbReference type="Pfam" id="PF12788">
    <property type="entry name" value="YmaF"/>
    <property type="match status" value="1"/>
</dbReference>
<accession>A0A089M092</accession>
<protein>
    <recommendedName>
        <fullName evidence="3">YmaF family protein</fullName>
    </recommendedName>
</protein>
<keyword evidence="2" id="KW-1185">Reference proteome</keyword>
<name>A0A089M092_9BACL</name>
<sequence>MKPIPVKGYILQNEEKGGDHSHRVYITTWDGRPVVHTHPFSGVTSYDDGHDHKYAGVTEPAPSGVPHVHRYFSITSIDQGHTHVIQGITGPAIPVPGGHIHHFEGVTTIAGKRPHSHDYKGVTGKES</sequence>
<dbReference type="Proteomes" id="UP000029507">
    <property type="component" value="Chromosome"/>
</dbReference>
<organism evidence="1 2">
    <name type="scientific">Paenibacillus stellifer</name>
    <dbReference type="NCBI Taxonomy" id="169760"/>
    <lineage>
        <taxon>Bacteria</taxon>
        <taxon>Bacillati</taxon>
        <taxon>Bacillota</taxon>
        <taxon>Bacilli</taxon>
        <taxon>Bacillales</taxon>
        <taxon>Paenibacillaceae</taxon>
        <taxon>Paenibacillus</taxon>
    </lineage>
</organism>
<dbReference type="OrthoDB" id="1682334at2"/>
<evidence type="ECO:0000313" key="1">
    <source>
        <dbReference type="EMBL" id="AIQ64893.1"/>
    </source>
</evidence>
<dbReference type="EMBL" id="CP009286">
    <property type="protein sequence ID" value="AIQ64893.1"/>
    <property type="molecule type" value="Genomic_DNA"/>
</dbReference>
<dbReference type="KEGG" id="pste:PSTEL_19015"/>
<evidence type="ECO:0008006" key="3">
    <source>
        <dbReference type="Google" id="ProtNLM"/>
    </source>
</evidence>
<reference evidence="1 2" key="1">
    <citation type="submission" date="2014-08" db="EMBL/GenBank/DDBJ databases">
        <title>Comparative genomics of the Paenibacillus odorifer group.</title>
        <authorList>
            <person name="den Bakker H.C."/>
            <person name="Tsai Y.-C."/>
            <person name="Martin N."/>
            <person name="Korlach J."/>
            <person name="Wiedmann M."/>
        </authorList>
    </citation>
    <scope>NUCLEOTIDE SEQUENCE [LARGE SCALE GENOMIC DNA]</scope>
    <source>
        <strain evidence="1 2">DSM 14472</strain>
    </source>
</reference>
<evidence type="ECO:0000313" key="2">
    <source>
        <dbReference type="Proteomes" id="UP000029507"/>
    </source>
</evidence>
<proteinExistence type="predicted"/>
<dbReference type="STRING" id="169760.PSTEL_19015"/>